<dbReference type="Gene3D" id="1.10.940.10">
    <property type="entry name" value="NusB-like"/>
    <property type="match status" value="1"/>
</dbReference>
<dbReference type="SUPFAM" id="SSF48013">
    <property type="entry name" value="NusB-like"/>
    <property type="match status" value="1"/>
</dbReference>
<dbReference type="PANTHER" id="PTHR11078">
    <property type="entry name" value="N UTILIZATION SUBSTANCE PROTEIN B-RELATED"/>
    <property type="match status" value="1"/>
</dbReference>
<evidence type="ECO:0000259" key="6">
    <source>
        <dbReference type="Pfam" id="PF01029"/>
    </source>
</evidence>
<organism evidence="7 8">
    <name type="scientific">Candidatus Walczuchella monophlebidarum</name>
    <dbReference type="NCBI Taxonomy" id="1415657"/>
    <lineage>
        <taxon>Bacteria</taxon>
        <taxon>Pseudomonadati</taxon>
        <taxon>Bacteroidota</taxon>
        <taxon>Flavobacteriia</taxon>
        <taxon>Flavobacteriales</taxon>
        <taxon>Candidatus Walczuchella</taxon>
    </lineage>
</organism>
<accession>A0A068DQE4</accession>
<dbReference type="EMBL" id="CP006873">
    <property type="protein sequence ID" value="AID37462.1"/>
    <property type="molecule type" value="Genomic_DNA"/>
</dbReference>
<evidence type="ECO:0000256" key="1">
    <source>
        <dbReference type="ARBA" id="ARBA00005952"/>
    </source>
</evidence>
<dbReference type="GO" id="GO:0003723">
    <property type="term" value="F:RNA binding"/>
    <property type="evidence" value="ECO:0007669"/>
    <property type="project" value="UniProtKB-KW"/>
</dbReference>
<dbReference type="InterPro" id="IPR011605">
    <property type="entry name" value="NusB_fam"/>
</dbReference>
<feature type="domain" description="NusB/RsmB/TIM44" evidence="6">
    <location>
        <begin position="189"/>
        <end position="281"/>
    </location>
</feature>
<dbReference type="AlphaFoldDB" id="A0A068DQE4"/>
<dbReference type="InterPro" id="IPR006027">
    <property type="entry name" value="NusB_RsmB_TIM44"/>
</dbReference>
<reference evidence="7 8" key="1">
    <citation type="journal article" date="2014" name="Genome Biol. Evol.">
        <title>Genome sequence of "Candidatus Walczuchella monophlebidarum" the flavobacterial endosymbiont of Llaveia axin axin (Hemiptera: Coccoidea: Monophlebidae).</title>
        <authorList>
            <person name="Rosas-Perez T."/>
            <person name="Rosenblueth M."/>
            <person name="Rincon-Rosales R."/>
            <person name="Mora J."/>
            <person name="Martinez-Romero E."/>
        </authorList>
    </citation>
    <scope>NUCLEOTIDE SEQUENCE [LARGE SCALE GENOMIC DNA]</scope>
    <source>
        <strain evidence="7">FNIIJ</strain>
    </source>
</reference>
<dbReference type="Pfam" id="PF01029">
    <property type="entry name" value="NusB"/>
    <property type="match status" value="1"/>
</dbReference>
<protein>
    <submittedName>
        <fullName evidence="7">Transcription antitermination factor NusB</fullName>
    </submittedName>
</protein>
<dbReference type="GO" id="GO:0006353">
    <property type="term" value="P:DNA-templated transcription termination"/>
    <property type="evidence" value="ECO:0007669"/>
    <property type="project" value="InterPro"/>
</dbReference>
<dbReference type="Proteomes" id="UP000027148">
    <property type="component" value="Chromosome"/>
</dbReference>
<dbReference type="GO" id="GO:0031564">
    <property type="term" value="P:transcription antitermination"/>
    <property type="evidence" value="ECO:0007669"/>
    <property type="project" value="UniProtKB-KW"/>
</dbReference>
<evidence type="ECO:0000256" key="2">
    <source>
        <dbReference type="ARBA" id="ARBA00022814"/>
    </source>
</evidence>
<name>A0A068DQE4_9FLAO</name>
<evidence type="ECO:0000313" key="8">
    <source>
        <dbReference type="Proteomes" id="UP000027148"/>
    </source>
</evidence>
<dbReference type="GO" id="GO:0005829">
    <property type="term" value="C:cytosol"/>
    <property type="evidence" value="ECO:0007669"/>
    <property type="project" value="TreeGrafter"/>
</dbReference>
<dbReference type="OrthoDB" id="9787568at2"/>
<keyword evidence="4" id="KW-0805">Transcription regulation</keyword>
<sequence>MLGRNNFRTKVMQFLYAQHISNEDTKIVEYNMFHSIEKIFDLYIYLLSLLLGLHEKFRSEKKRFPGDKLAYNKLLIILSKNKKLCQYINDNKQLSWNNYDDYLLILFKELYTLPLYHDYCSTVKSSFEEDQNFILHYYEENFANHDKLYECLEEDYITWVDDLYPANIMVYKTLKFINPSTPNNFHLYNLYRENKYFVHKLFHKTFRYKNEFNTLIRQTSKNWNLERIAILDLIILQMSICEFLHFPSIPPRVTMNEYIEITKMYSTEKSRIFVNGMINKLFKILNDKKK</sequence>
<keyword evidence="3" id="KW-0694">RNA-binding</keyword>
<keyword evidence="8" id="KW-1185">Reference proteome</keyword>
<dbReference type="STRING" id="1415657.FNIIJ_188"/>
<dbReference type="InterPro" id="IPR035926">
    <property type="entry name" value="NusB-like_sf"/>
</dbReference>
<keyword evidence="2" id="KW-0889">Transcription antitermination</keyword>
<evidence type="ECO:0000256" key="4">
    <source>
        <dbReference type="ARBA" id="ARBA00023015"/>
    </source>
</evidence>
<evidence type="ECO:0000313" key="7">
    <source>
        <dbReference type="EMBL" id="AID37462.1"/>
    </source>
</evidence>
<comment type="similarity">
    <text evidence="1">Belongs to the NusB family.</text>
</comment>
<dbReference type="KEGG" id="elv:FNIIJ_188"/>
<keyword evidence="5" id="KW-0804">Transcription</keyword>
<proteinExistence type="inferred from homology"/>
<gene>
    <name evidence="7" type="primary">nusB</name>
    <name evidence="7" type="ORF">FNIIJ_188</name>
</gene>
<dbReference type="HOGENOM" id="CLU_058797_0_0_10"/>
<evidence type="ECO:0000256" key="5">
    <source>
        <dbReference type="ARBA" id="ARBA00023163"/>
    </source>
</evidence>
<dbReference type="RefSeq" id="WP_038436186.1">
    <property type="nucleotide sequence ID" value="NZ_CP006873.1"/>
</dbReference>
<evidence type="ECO:0000256" key="3">
    <source>
        <dbReference type="ARBA" id="ARBA00022884"/>
    </source>
</evidence>
<dbReference type="PANTHER" id="PTHR11078:SF3">
    <property type="entry name" value="ANTITERMINATION NUSB DOMAIN-CONTAINING PROTEIN"/>
    <property type="match status" value="1"/>
</dbReference>